<accession>A0AC60QZD6</accession>
<proteinExistence type="predicted"/>
<name>A0AC60QZD6_IXOPE</name>
<comment type="caution">
    <text evidence="1">The sequence shown here is derived from an EMBL/GenBank/DDBJ whole genome shotgun (WGS) entry which is preliminary data.</text>
</comment>
<evidence type="ECO:0000313" key="2">
    <source>
        <dbReference type="Proteomes" id="UP000805193"/>
    </source>
</evidence>
<reference evidence="1 2" key="1">
    <citation type="journal article" date="2020" name="Cell">
        <title>Large-Scale Comparative Analyses of Tick Genomes Elucidate Their Genetic Diversity and Vector Capacities.</title>
        <authorList>
            <consortium name="Tick Genome and Microbiome Consortium (TIGMIC)"/>
            <person name="Jia N."/>
            <person name="Wang J."/>
            <person name="Shi W."/>
            <person name="Du L."/>
            <person name="Sun Y."/>
            <person name="Zhan W."/>
            <person name="Jiang J.F."/>
            <person name="Wang Q."/>
            <person name="Zhang B."/>
            <person name="Ji P."/>
            <person name="Bell-Sakyi L."/>
            <person name="Cui X.M."/>
            <person name="Yuan T.T."/>
            <person name="Jiang B.G."/>
            <person name="Yang W.F."/>
            <person name="Lam T.T."/>
            <person name="Chang Q.C."/>
            <person name="Ding S.J."/>
            <person name="Wang X.J."/>
            <person name="Zhu J.G."/>
            <person name="Ruan X.D."/>
            <person name="Zhao L."/>
            <person name="Wei J.T."/>
            <person name="Ye R.Z."/>
            <person name="Que T.C."/>
            <person name="Du C.H."/>
            <person name="Zhou Y.H."/>
            <person name="Cheng J.X."/>
            <person name="Dai P.F."/>
            <person name="Guo W.B."/>
            <person name="Han X.H."/>
            <person name="Huang E.J."/>
            <person name="Li L.F."/>
            <person name="Wei W."/>
            <person name="Gao Y.C."/>
            <person name="Liu J.Z."/>
            <person name="Shao H.Z."/>
            <person name="Wang X."/>
            <person name="Wang C.C."/>
            <person name="Yang T.C."/>
            <person name="Huo Q.B."/>
            <person name="Li W."/>
            <person name="Chen H.Y."/>
            <person name="Chen S.E."/>
            <person name="Zhou L.G."/>
            <person name="Ni X.B."/>
            <person name="Tian J.H."/>
            <person name="Sheng Y."/>
            <person name="Liu T."/>
            <person name="Pan Y.S."/>
            <person name="Xia L.Y."/>
            <person name="Li J."/>
            <person name="Zhao F."/>
            <person name="Cao W.C."/>
        </authorList>
    </citation>
    <scope>NUCLEOTIDE SEQUENCE [LARGE SCALE GENOMIC DNA]</scope>
    <source>
        <strain evidence="1">Iper-2018</strain>
    </source>
</reference>
<dbReference type="Proteomes" id="UP000805193">
    <property type="component" value="Unassembled WGS sequence"/>
</dbReference>
<protein>
    <submittedName>
        <fullName evidence="1">Uncharacterized protein</fullName>
    </submittedName>
</protein>
<organism evidence="1 2">
    <name type="scientific">Ixodes persulcatus</name>
    <name type="common">Taiga tick</name>
    <dbReference type="NCBI Taxonomy" id="34615"/>
    <lineage>
        <taxon>Eukaryota</taxon>
        <taxon>Metazoa</taxon>
        <taxon>Ecdysozoa</taxon>
        <taxon>Arthropoda</taxon>
        <taxon>Chelicerata</taxon>
        <taxon>Arachnida</taxon>
        <taxon>Acari</taxon>
        <taxon>Parasitiformes</taxon>
        <taxon>Ixodida</taxon>
        <taxon>Ixodoidea</taxon>
        <taxon>Ixodidae</taxon>
        <taxon>Ixodinae</taxon>
        <taxon>Ixodes</taxon>
    </lineage>
</organism>
<dbReference type="EMBL" id="JABSTQ010002893">
    <property type="protein sequence ID" value="KAG0443786.1"/>
    <property type="molecule type" value="Genomic_DNA"/>
</dbReference>
<keyword evidence="2" id="KW-1185">Reference proteome</keyword>
<sequence length="122" mass="13753">MFQPSNLLGDMPPCEARLIEEKLKLRKVETPWRLAVIASFTSLIATPFYRTSGIMYVLLIEEFNISREQASRLIMFQGSGVHVSASKPRPRPLRAIEGPELRGQERGAAANGFSKFLFREEG</sequence>
<evidence type="ECO:0000313" key="1">
    <source>
        <dbReference type="EMBL" id="KAG0443786.1"/>
    </source>
</evidence>
<gene>
    <name evidence="1" type="ORF">HPB47_014529</name>
</gene>